<reference evidence="2" key="1">
    <citation type="submission" date="2020-06" db="EMBL/GenBank/DDBJ databases">
        <authorList>
            <person name="Li T."/>
            <person name="Hu X."/>
            <person name="Zhang T."/>
            <person name="Song X."/>
            <person name="Zhang H."/>
            <person name="Dai N."/>
            <person name="Sheng W."/>
            <person name="Hou X."/>
            <person name="Wei L."/>
        </authorList>
    </citation>
    <scope>NUCLEOTIDE SEQUENCE</scope>
    <source>
        <strain evidence="2">KEN1</strain>
        <tissue evidence="2">Leaf</tissue>
    </source>
</reference>
<comment type="caution">
    <text evidence="2">The sequence shown here is derived from an EMBL/GenBank/DDBJ whole genome shotgun (WGS) entry which is preliminary data.</text>
</comment>
<organism evidence="2">
    <name type="scientific">Sesamum latifolium</name>
    <dbReference type="NCBI Taxonomy" id="2727402"/>
    <lineage>
        <taxon>Eukaryota</taxon>
        <taxon>Viridiplantae</taxon>
        <taxon>Streptophyta</taxon>
        <taxon>Embryophyta</taxon>
        <taxon>Tracheophyta</taxon>
        <taxon>Spermatophyta</taxon>
        <taxon>Magnoliopsida</taxon>
        <taxon>eudicotyledons</taxon>
        <taxon>Gunneridae</taxon>
        <taxon>Pentapetalae</taxon>
        <taxon>asterids</taxon>
        <taxon>lamiids</taxon>
        <taxon>Lamiales</taxon>
        <taxon>Pedaliaceae</taxon>
        <taxon>Sesamum</taxon>
    </lineage>
</organism>
<evidence type="ECO:0000313" key="2">
    <source>
        <dbReference type="EMBL" id="KAL0422033.1"/>
    </source>
</evidence>
<dbReference type="EMBL" id="JACGWN010000011">
    <property type="protein sequence ID" value="KAL0422033.1"/>
    <property type="molecule type" value="Genomic_DNA"/>
</dbReference>
<accession>A0AAW2UYM4</accession>
<feature type="region of interest" description="Disordered" evidence="1">
    <location>
        <begin position="116"/>
        <end position="144"/>
    </location>
</feature>
<sequence length="144" mass="16596">MAKVLAQSRRRILPFLTPSRLWLEQPLEPTSWLLKLEANSPNITCVRLFSVQASPPAQARQMVWSLKGVVTLYEEKASQSEAKFSISHDWSSVVGGLYDMQLYVRGRDILLARYDSGEHKKTEQKDEKNLEFRRMDGGKNQKEE</sequence>
<dbReference type="AlphaFoldDB" id="A0AAW2UYM4"/>
<reference evidence="2" key="2">
    <citation type="journal article" date="2024" name="Plant">
        <title>Genomic evolution and insights into agronomic trait innovations of Sesamum species.</title>
        <authorList>
            <person name="Miao H."/>
            <person name="Wang L."/>
            <person name="Qu L."/>
            <person name="Liu H."/>
            <person name="Sun Y."/>
            <person name="Le M."/>
            <person name="Wang Q."/>
            <person name="Wei S."/>
            <person name="Zheng Y."/>
            <person name="Lin W."/>
            <person name="Duan Y."/>
            <person name="Cao H."/>
            <person name="Xiong S."/>
            <person name="Wang X."/>
            <person name="Wei L."/>
            <person name="Li C."/>
            <person name="Ma Q."/>
            <person name="Ju M."/>
            <person name="Zhao R."/>
            <person name="Li G."/>
            <person name="Mu C."/>
            <person name="Tian Q."/>
            <person name="Mei H."/>
            <person name="Zhang T."/>
            <person name="Gao T."/>
            <person name="Zhang H."/>
        </authorList>
    </citation>
    <scope>NUCLEOTIDE SEQUENCE</scope>
    <source>
        <strain evidence="2">KEN1</strain>
    </source>
</reference>
<proteinExistence type="predicted"/>
<name>A0AAW2UYM4_9LAMI</name>
<evidence type="ECO:0000256" key="1">
    <source>
        <dbReference type="SAM" id="MobiDB-lite"/>
    </source>
</evidence>
<gene>
    <name evidence="2" type="ORF">Slati_3226200</name>
</gene>
<protein>
    <submittedName>
        <fullName evidence="2">Uncharacterized protein</fullName>
    </submittedName>
</protein>